<dbReference type="HOGENOM" id="CLU_069356_3_0_9"/>
<dbReference type="Proteomes" id="UP000000417">
    <property type="component" value="Chromosome"/>
</dbReference>
<dbReference type="eggNOG" id="COG1309">
    <property type="taxonomic scope" value="Bacteria"/>
</dbReference>
<dbReference type="GO" id="GO:0000976">
    <property type="term" value="F:transcription cis-regulatory region binding"/>
    <property type="evidence" value="ECO:0007669"/>
    <property type="project" value="TreeGrafter"/>
</dbReference>
<dbReference type="PANTHER" id="PTHR30055">
    <property type="entry name" value="HTH-TYPE TRANSCRIPTIONAL REGULATOR RUTR"/>
    <property type="match status" value="1"/>
</dbReference>
<dbReference type="Gene3D" id="1.10.357.10">
    <property type="entry name" value="Tetracycline Repressor, domain 2"/>
    <property type="match status" value="1"/>
</dbReference>
<evidence type="ECO:0000313" key="6">
    <source>
        <dbReference type="Proteomes" id="UP000000417"/>
    </source>
</evidence>
<keyword evidence="1 2" id="KW-0238">DNA-binding</keyword>
<keyword evidence="3" id="KW-0812">Transmembrane</keyword>
<evidence type="ECO:0000256" key="1">
    <source>
        <dbReference type="ARBA" id="ARBA00023125"/>
    </source>
</evidence>
<reference evidence="5 6" key="1">
    <citation type="journal article" date="2004" name="Nucleic Acids Res.">
        <title>Genome sequence of Symbiobacterium thermophilum, an uncultivable bacterium that depends on microbial commensalism.</title>
        <authorList>
            <person name="Ueda K."/>
            <person name="Yamashita A."/>
            <person name="Ishikawa J."/>
            <person name="Shimada M."/>
            <person name="Watsuji T."/>
            <person name="Morimura K."/>
            <person name="Ikeda H."/>
            <person name="Hattori M."/>
            <person name="Beppu T."/>
        </authorList>
    </citation>
    <scope>NUCLEOTIDE SEQUENCE [LARGE SCALE GENOMIC DNA]</scope>
    <source>
        <strain evidence="6">T / IAM 14863</strain>
    </source>
</reference>
<dbReference type="AlphaFoldDB" id="Q67LX5"/>
<dbReference type="GO" id="GO:0003700">
    <property type="term" value="F:DNA-binding transcription factor activity"/>
    <property type="evidence" value="ECO:0007669"/>
    <property type="project" value="TreeGrafter"/>
</dbReference>
<dbReference type="InterPro" id="IPR050109">
    <property type="entry name" value="HTH-type_TetR-like_transc_reg"/>
</dbReference>
<evidence type="ECO:0000313" key="5">
    <source>
        <dbReference type="EMBL" id="BAD41321.1"/>
    </source>
</evidence>
<dbReference type="InterPro" id="IPR001647">
    <property type="entry name" value="HTH_TetR"/>
</dbReference>
<keyword evidence="3" id="KW-1133">Transmembrane helix</keyword>
<dbReference type="STRING" id="292459.STH2336"/>
<dbReference type="PROSITE" id="PS50977">
    <property type="entry name" value="HTH_TETR_2"/>
    <property type="match status" value="1"/>
</dbReference>
<dbReference type="PRINTS" id="PR00455">
    <property type="entry name" value="HTHTETR"/>
</dbReference>
<dbReference type="OrthoDB" id="9785164at2"/>
<feature type="transmembrane region" description="Helical" evidence="3">
    <location>
        <begin position="166"/>
        <end position="183"/>
    </location>
</feature>
<organism evidence="5 6">
    <name type="scientific">Symbiobacterium thermophilum (strain DSM 24528 / JCM 14929 / IAM 14863 / T)</name>
    <dbReference type="NCBI Taxonomy" id="292459"/>
    <lineage>
        <taxon>Bacteria</taxon>
        <taxon>Bacillati</taxon>
        <taxon>Bacillota</taxon>
        <taxon>Clostridia</taxon>
        <taxon>Eubacteriales</taxon>
        <taxon>Symbiobacteriaceae</taxon>
        <taxon>Symbiobacterium</taxon>
    </lineage>
</organism>
<protein>
    <submittedName>
        <fullName evidence="5">Putative transcriptional regulator</fullName>
    </submittedName>
</protein>
<dbReference type="EMBL" id="AP006840">
    <property type="protein sequence ID" value="BAD41321.1"/>
    <property type="molecule type" value="Genomic_DNA"/>
</dbReference>
<keyword evidence="3" id="KW-0472">Membrane</keyword>
<dbReference type="InterPro" id="IPR009057">
    <property type="entry name" value="Homeodomain-like_sf"/>
</dbReference>
<evidence type="ECO:0000259" key="4">
    <source>
        <dbReference type="PROSITE" id="PS50977"/>
    </source>
</evidence>
<dbReference type="PANTHER" id="PTHR30055:SF153">
    <property type="entry name" value="HTH-TYPE TRANSCRIPTIONAL REPRESSOR RV3405C"/>
    <property type="match status" value="1"/>
</dbReference>
<dbReference type="SUPFAM" id="SSF46689">
    <property type="entry name" value="Homeodomain-like"/>
    <property type="match status" value="1"/>
</dbReference>
<proteinExistence type="predicted"/>
<evidence type="ECO:0000256" key="2">
    <source>
        <dbReference type="PROSITE-ProRule" id="PRU00335"/>
    </source>
</evidence>
<sequence length="244" mass="27519">MAGGGAAGRIERRGRQSRRTERALRILDAAASLVERYGYSKTTMDDVAREAGVAKGTLYLHWNTREELFGAVLRREQILLTRSFLDRMRAQKQPLTVHALFKQAALGLLERPLVRAVFTRDVEVVGNLLRREQRDHPEQKELFHLLLDFLGRSNLMRRDLTPQAQAFLVSAIFLGFFLMVSWVPDQAEMSDEQVAGLMADTVVAALHLDGQATPREEAEAAEDVLRHLEELVAREEAAFQAELA</sequence>
<evidence type="ECO:0000256" key="3">
    <source>
        <dbReference type="SAM" id="Phobius"/>
    </source>
</evidence>
<dbReference type="KEGG" id="sth:STH2336"/>
<feature type="DNA-binding region" description="H-T-H motif" evidence="2">
    <location>
        <begin position="43"/>
        <end position="62"/>
    </location>
</feature>
<feature type="domain" description="HTH tetR-type" evidence="4">
    <location>
        <begin position="20"/>
        <end position="80"/>
    </location>
</feature>
<dbReference type="Pfam" id="PF00440">
    <property type="entry name" value="TetR_N"/>
    <property type="match status" value="1"/>
</dbReference>
<name>Q67LX5_SYMTH</name>
<accession>Q67LX5</accession>
<gene>
    <name evidence="5" type="ordered locus">STH2336</name>
</gene>
<keyword evidence="6" id="KW-1185">Reference proteome</keyword>